<dbReference type="Proteomes" id="UP000252081">
    <property type="component" value="Unassembled WGS sequence"/>
</dbReference>
<proteinExistence type="predicted"/>
<comment type="caution">
    <text evidence="1">The sequence shown here is derived from an EMBL/GenBank/DDBJ whole genome shotgun (WGS) entry which is preliminary data.</text>
</comment>
<accession>A0A366L7R7</accession>
<dbReference type="AlphaFoldDB" id="A0A366L7R7"/>
<dbReference type="EMBL" id="QNQU01000004">
    <property type="protein sequence ID" value="RBQ09886.1"/>
    <property type="molecule type" value="Genomic_DNA"/>
</dbReference>
<keyword evidence="2" id="KW-1185">Reference proteome</keyword>
<organism evidence="1 2">
    <name type="scientific">Pedobacter miscanthi</name>
    <dbReference type="NCBI Taxonomy" id="2259170"/>
    <lineage>
        <taxon>Bacteria</taxon>
        <taxon>Pseudomonadati</taxon>
        <taxon>Bacteroidota</taxon>
        <taxon>Sphingobacteriia</taxon>
        <taxon>Sphingobacteriales</taxon>
        <taxon>Sphingobacteriaceae</taxon>
        <taxon>Pedobacter</taxon>
    </lineage>
</organism>
<sequence length="280" mass="32644">MIRITFLTLFIFIAIKSYSQKQPVLPVLKSANDTLDIRFDNYLSEKSWILSSKKKIDILPIEIDDQPTKVTFISAVDSISFTVKLGDRYDFIISRGKKNYHTRVEGRQALMTKKDDSLATVNLQCLKTNLLSTEQRNKQYPFNKAKRIELISFTDTASDFTIALPVKHYRLERSKIRDQKVLDTAQVNALTDIWFNIGRTPINNLKYISISRSGCYEPRNGIVFIDEKNRVFEYVEICFACKGNRYSSKRIKPWDDCEQKYMILRDYFAKQGVKFGVEEH</sequence>
<evidence type="ECO:0000313" key="1">
    <source>
        <dbReference type="EMBL" id="RBQ09886.1"/>
    </source>
</evidence>
<protein>
    <submittedName>
        <fullName evidence="1">Uncharacterized protein</fullName>
    </submittedName>
</protein>
<reference evidence="1 2" key="1">
    <citation type="submission" date="2018-07" db="EMBL/GenBank/DDBJ databases">
        <title>A draft genome of a endophytic bacteria, a new species of Pedobacter.</title>
        <authorList>
            <person name="Zhang Z.D."/>
            <person name="Chen Z.J."/>
        </authorList>
    </citation>
    <scope>NUCLEOTIDE SEQUENCE [LARGE SCALE GENOMIC DNA]</scope>
    <source>
        <strain evidence="1 2">RS10</strain>
    </source>
</reference>
<gene>
    <name evidence="1" type="ORF">DRW42_05430</name>
</gene>
<name>A0A366L7R7_9SPHI</name>
<evidence type="ECO:0000313" key="2">
    <source>
        <dbReference type="Proteomes" id="UP000252081"/>
    </source>
</evidence>